<dbReference type="EMBL" id="DXFB01000122">
    <property type="protein sequence ID" value="HIX45457.1"/>
    <property type="molecule type" value="Genomic_DNA"/>
</dbReference>
<dbReference type="Proteomes" id="UP000824246">
    <property type="component" value="Unassembled WGS sequence"/>
</dbReference>
<gene>
    <name evidence="1" type="ORF">H9982_04485</name>
</gene>
<feature type="non-terminal residue" evidence="1">
    <location>
        <position position="70"/>
    </location>
</feature>
<proteinExistence type="predicted"/>
<evidence type="ECO:0000313" key="2">
    <source>
        <dbReference type="Proteomes" id="UP000824246"/>
    </source>
</evidence>
<name>A0A9D2APF5_9BACT</name>
<comment type="caution">
    <text evidence="1">The sequence shown here is derived from an EMBL/GenBank/DDBJ whole genome shotgun (WGS) entry which is preliminary data.</text>
</comment>
<reference evidence="1" key="2">
    <citation type="submission" date="2021-04" db="EMBL/GenBank/DDBJ databases">
        <authorList>
            <person name="Gilroy R."/>
        </authorList>
    </citation>
    <scope>NUCLEOTIDE SEQUENCE</scope>
    <source>
        <strain evidence="1">ChiHjej12B11-16260</strain>
    </source>
</reference>
<organism evidence="1 2">
    <name type="scientific">Candidatus Barnesiella excrementipullorum</name>
    <dbReference type="NCBI Taxonomy" id="2838479"/>
    <lineage>
        <taxon>Bacteria</taxon>
        <taxon>Pseudomonadati</taxon>
        <taxon>Bacteroidota</taxon>
        <taxon>Bacteroidia</taxon>
        <taxon>Bacteroidales</taxon>
        <taxon>Barnesiellaceae</taxon>
        <taxon>Barnesiella</taxon>
    </lineage>
</organism>
<sequence length="70" mass="7693">METKSENAKDIKILPDVSDRDHDNVAARLIMPQNPDPYFAAAARYAVKNGNTRFASLRGGIVPLSHATRV</sequence>
<accession>A0A9D2APF5</accession>
<evidence type="ECO:0000313" key="1">
    <source>
        <dbReference type="EMBL" id="HIX45457.1"/>
    </source>
</evidence>
<dbReference type="AlphaFoldDB" id="A0A9D2APF5"/>
<reference evidence="1" key="1">
    <citation type="journal article" date="2021" name="PeerJ">
        <title>Extensive microbial diversity within the chicken gut microbiome revealed by metagenomics and culture.</title>
        <authorList>
            <person name="Gilroy R."/>
            <person name="Ravi A."/>
            <person name="Getino M."/>
            <person name="Pursley I."/>
            <person name="Horton D.L."/>
            <person name="Alikhan N.F."/>
            <person name="Baker D."/>
            <person name="Gharbi K."/>
            <person name="Hall N."/>
            <person name="Watson M."/>
            <person name="Adriaenssens E.M."/>
            <person name="Foster-Nyarko E."/>
            <person name="Jarju S."/>
            <person name="Secka A."/>
            <person name="Antonio M."/>
            <person name="Oren A."/>
            <person name="Chaudhuri R.R."/>
            <person name="La Ragione R."/>
            <person name="Hildebrand F."/>
            <person name="Pallen M.J."/>
        </authorList>
    </citation>
    <scope>NUCLEOTIDE SEQUENCE</scope>
    <source>
        <strain evidence="1">ChiHjej12B11-16260</strain>
    </source>
</reference>
<protein>
    <submittedName>
        <fullName evidence="1">Uncharacterized protein</fullName>
    </submittedName>
</protein>